<reference evidence="1 2" key="1">
    <citation type="submission" date="2019-10" db="EMBL/GenBank/DDBJ databases">
        <title>Whole genome shotgun sequence of Streptomyces angustmyceticus NBRC 3934.</title>
        <authorList>
            <person name="Hosoyama A."/>
            <person name="Ichikawa N."/>
            <person name="Kimura A."/>
            <person name="Kitahashi Y."/>
            <person name="Komaki H."/>
            <person name="Uohara A."/>
        </authorList>
    </citation>
    <scope>NUCLEOTIDE SEQUENCE [LARGE SCALE GENOMIC DNA]</scope>
    <source>
        <strain evidence="1 2">NBRC 3934</strain>
    </source>
</reference>
<protein>
    <recommendedName>
        <fullName evidence="3">RNA polymerase sigma factor 70 region 4 type 2 domain-containing protein</fullName>
    </recommendedName>
</protein>
<name>A0A5J4L612_9ACTN</name>
<gene>
    <name evidence="1" type="ORF">San01_01280</name>
</gene>
<dbReference type="EMBL" id="BLAG01000004">
    <property type="protein sequence ID" value="GES27642.1"/>
    <property type="molecule type" value="Genomic_DNA"/>
</dbReference>
<proteinExistence type="predicted"/>
<evidence type="ECO:0008006" key="3">
    <source>
        <dbReference type="Google" id="ProtNLM"/>
    </source>
</evidence>
<evidence type="ECO:0000313" key="1">
    <source>
        <dbReference type="EMBL" id="GES27642.1"/>
    </source>
</evidence>
<keyword evidence="2" id="KW-1185">Reference proteome</keyword>
<sequence>MLHDVFGFAHGETAASIGKAGTAVRQITHRARRHVQARRRRFQPDSAAARRPITGRAEVARFVLGVLRTTTATSG</sequence>
<comment type="caution">
    <text evidence="1">The sequence shown here is derived from an EMBL/GenBank/DDBJ whole genome shotgun (WGS) entry which is preliminary data.</text>
</comment>
<accession>A0A5J4L612</accession>
<dbReference type="AlphaFoldDB" id="A0A5J4L612"/>
<organism evidence="1 2">
    <name type="scientific">Streptomyces angustmyceticus</name>
    <dbReference type="NCBI Taxonomy" id="285578"/>
    <lineage>
        <taxon>Bacteria</taxon>
        <taxon>Bacillati</taxon>
        <taxon>Actinomycetota</taxon>
        <taxon>Actinomycetes</taxon>
        <taxon>Kitasatosporales</taxon>
        <taxon>Streptomycetaceae</taxon>
        <taxon>Streptomyces</taxon>
    </lineage>
</organism>
<evidence type="ECO:0000313" key="2">
    <source>
        <dbReference type="Proteomes" id="UP000325598"/>
    </source>
</evidence>
<dbReference type="Proteomes" id="UP000325598">
    <property type="component" value="Unassembled WGS sequence"/>
</dbReference>